<dbReference type="Gene3D" id="3.90.1580.10">
    <property type="entry name" value="paralog of FGE (formylglycine-generating enzyme)"/>
    <property type="match status" value="1"/>
</dbReference>
<reference evidence="2 3" key="1">
    <citation type="submission" date="2016-08" db="EMBL/GenBank/DDBJ databases">
        <authorList>
            <person name="Seilhamer J.J."/>
        </authorList>
    </citation>
    <scope>NUCLEOTIDE SEQUENCE [LARGE SCALE GENOMIC DNA]</scope>
    <source>
        <strain evidence="2 3">DX4</strain>
    </source>
</reference>
<gene>
    <name evidence="2" type="ORF">BFS30_15735</name>
</gene>
<sequence length="265" mass="29919">MFFLPAGLKAQNSGFVKIPAGEYWIGGRTHQLNPLRKIRVAAFYIGQTEITNLDFEAFVKATSYQTDAERLGNAMVFEPGLEEFKWLRDSTAFWRFPNGISRGGIEDKMDHPVTSISYADAEAYCKWAKVRLPTLDEWEIASRAGAKSTYFWGEDQDKINIYANIWNGRDHLSADTSDGYLYTSPVGSFKPNALGLYDLYGNVFEFCEGSLKNDSKTRKVVHARGGSWWCSRNSCSFFNSVDIGRVSPHASFSNQGFRTVEMTLE</sequence>
<evidence type="ECO:0000313" key="3">
    <source>
        <dbReference type="Proteomes" id="UP000094313"/>
    </source>
</evidence>
<dbReference type="PANTHER" id="PTHR23150">
    <property type="entry name" value="SULFATASE MODIFYING FACTOR 1, 2"/>
    <property type="match status" value="1"/>
</dbReference>
<dbReference type="Pfam" id="PF03781">
    <property type="entry name" value="FGE-sulfatase"/>
    <property type="match status" value="1"/>
</dbReference>
<organism evidence="2 3">
    <name type="scientific">Pedobacter steynii</name>
    <dbReference type="NCBI Taxonomy" id="430522"/>
    <lineage>
        <taxon>Bacteria</taxon>
        <taxon>Pseudomonadati</taxon>
        <taxon>Bacteroidota</taxon>
        <taxon>Sphingobacteriia</taxon>
        <taxon>Sphingobacteriales</taxon>
        <taxon>Sphingobacteriaceae</taxon>
        <taxon>Pedobacter</taxon>
    </lineage>
</organism>
<dbReference type="GO" id="GO:0120147">
    <property type="term" value="F:formylglycine-generating oxidase activity"/>
    <property type="evidence" value="ECO:0007669"/>
    <property type="project" value="TreeGrafter"/>
</dbReference>
<dbReference type="InterPro" id="IPR016187">
    <property type="entry name" value="CTDL_fold"/>
</dbReference>
<dbReference type="InterPro" id="IPR042095">
    <property type="entry name" value="SUMF_sf"/>
</dbReference>
<evidence type="ECO:0000313" key="2">
    <source>
        <dbReference type="EMBL" id="AOM80813.1"/>
    </source>
</evidence>
<keyword evidence="3" id="KW-1185">Reference proteome</keyword>
<dbReference type="InterPro" id="IPR005532">
    <property type="entry name" value="SUMF_dom"/>
</dbReference>
<dbReference type="AlphaFoldDB" id="A0A1D7QQ72"/>
<proteinExistence type="predicted"/>
<evidence type="ECO:0000259" key="1">
    <source>
        <dbReference type="Pfam" id="PF03781"/>
    </source>
</evidence>
<dbReference type="PANTHER" id="PTHR23150:SF19">
    <property type="entry name" value="FORMYLGLYCINE-GENERATING ENZYME"/>
    <property type="match status" value="1"/>
</dbReference>
<name>A0A1D7QQ72_9SPHI</name>
<dbReference type="KEGG" id="psty:BFS30_15735"/>
<dbReference type="InterPro" id="IPR051043">
    <property type="entry name" value="Sulfatase_Mod_Factor_Kinase"/>
</dbReference>
<dbReference type="EMBL" id="CP017141">
    <property type="protein sequence ID" value="AOM80813.1"/>
    <property type="molecule type" value="Genomic_DNA"/>
</dbReference>
<accession>A0A1D7QQ72</accession>
<dbReference type="RefSeq" id="WP_069382467.1">
    <property type="nucleotide sequence ID" value="NZ_CP017141.1"/>
</dbReference>
<dbReference type="Proteomes" id="UP000094313">
    <property type="component" value="Chromosome"/>
</dbReference>
<dbReference type="SUPFAM" id="SSF56436">
    <property type="entry name" value="C-type lectin-like"/>
    <property type="match status" value="1"/>
</dbReference>
<feature type="domain" description="Sulfatase-modifying factor enzyme-like" evidence="1">
    <location>
        <begin position="12"/>
        <end position="260"/>
    </location>
</feature>
<protein>
    <submittedName>
        <fullName evidence="2">Sulfatase-modifying factor protein</fullName>
    </submittedName>
</protein>